<dbReference type="EMBL" id="FNFY01000021">
    <property type="protein sequence ID" value="SDL09301.1"/>
    <property type="molecule type" value="Genomic_DNA"/>
</dbReference>
<keyword evidence="4" id="KW-0804">Transcription</keyword>
<organism evidence="7 8">
    <name type="scientific">Lacicoccus qingdaonensis</name>
    <dbReference type="NCBI Taxonomy" id="576118"/>
    <lineage>
        <taxon>Bacteria</taxon>
        <taxon>Bacillati</taxon>
        <taxon>Bacillota</taxon>
        <taxon>Bacilli</taxon>
        <taxon>Bacillales</taxon>
        <taxon>Salinicoccaceae</taxon>
        <taxon>Lacicoccus</taxon>
    </lineage>
</organism>
<evidence type="ECO:0000256" key="2">
    <source>
        <dbReference type="ARBA" id="ARBA00021245"/>
    </source>
</evidence>
<dbReference type="Gene3D" id="1.10.1740.10">
    <property type="match status" value="1"/>
</dbReference>
<dbReference type="Pfam" id="PF04542">
    <property type="entry name" value="Sigma70_r2"/>
    <property type="match status" value="1"/>
</dbReference>
<accession>A0A1G9H8I9</accession>
<dbReference type="Pfam" id="PF00196">
    <property type="entry name" value="GerE"/>
    <property type="match status" value="1"/>
</dbReference>
<keyword evidence="3" id="KW-0805">Transcription regulation</keyword>
<evidence type="ECO:0000313" key="7">
    <source>
        <dbReference type="EMBL" id="SDL09301.1"/>
    </source>
</evidence>
<dbReference type="NCBIfam" id="TIGR02937">
    <property type="entry name" value="sigma70-ECF"/>
    <property type="match status" value="1"/>
</dbReference>
<dbReference type="GO" id="GO:0006352">
    <property type="term" value="P:DNA-templated transcription initiation"/>
    <property type="evidence" value="ECO:0007669"/>
    <property type="project" value="InterPro"/>
</dbReference>
<keyword evidence="8" id="KW-1185">Reference proteome</keyword>
<protein>
    <recommendedName>
        <fullName evidence="2">RNA polymerase sigma factor SigS</fullName>
    </recommendedName>
</protein>
<dbReference type="SUPFAM" id="SSF46894">
    <property type="entry name" value="C-terminal effector domain of the bipartite response regulators"/>
    <property type="match status" value="1"/>
</dbReference>
<evidence type="ECO:0000256" key="1">
    <source>
        <dbReference type="ARBA" id="ARBA00007788"/>
    </source>
</evidence>
<sequence>MTVEAGLDAKIRQYEPMVHAIMAKLSILYDRDDFLQVGRIAIYQALLSFDVGKARGATESQFVYTRIYQRLIDEIRKCVRVSKGLELTEWLEEDGSASVRESYVDLFEGDLGGILTDRERRWMDLMMSGYSTAEIAHILDVSVSTVKSVRLKVRSKVRSFVNSQ</sequence>
<dbReference type="PRINTS" id="PR00038">
    <property type="entry name" value="HTHLUXR"/>
</dbReference>
<dbReference type="SMART" id="SM00421">
    <property type="entry name" value="HTH_LUXR"/>
    <property type="match status" value="1"/>
</dbReference>
<dbReference type="GO" id="GO:0003677">
    <property type="term" value="F:DNA binding"/>
    <property type="evidence" value="ECO:0007669"/>
    <property type="project" value="InterPro"/>
</dbReference>
<dbReference type="STRING" id="576118.SAMN05216216_12121"/>
<gene>
    <name evidence="7" type="ORF">SAMN05216216_12121</name>
</gene>
<evidence type="ECO:0000256" key="5">
    <source>
        <dbReference type="ARBA" id="ARBA00024701"/>
    </source>
</evidence>
<dbReference type="SUPFAM" id="SSF88946">
    <property type="entry name" value="Sigma2 domain of RNA polymerase sigma factors"/>
    <property type="match status" value="1"/>
</dbReference>
<feature type="domain" description="HTH luxR-type" evidence="6">
    <location>
        <begin position="112"/>
        <end position="160"/>
    </location>
</feature>
<dbReference type="InterPro" id="IPR014284">
    <property type="entry name" value="RNA_pol_sigma-70_dom"/>
</dbReference>
<evidence type="ECO:0000313" key="8">
    <source>
        <dbReference type="Proteomes" id="UP000199008"/>
    </source>
</evidence>
<comment type="similarity">
    <text evidence="1">Belongs to the sigma-70 factor family.</text>
</comment>
<dbReference type="GO" id="GO:0003700">
    <property type="term" value="F:DNA-binding transcription factor activity"/>
    <property type="evidence" value="ECO:0007669"/>
    <property type="project" value="InterPro"/>
</dbReference>
<dbReference type="InterPro" id="IPR000792">
    <property type="entry name" value="Tscrpt_reg_LuxR_C"/>
</dbReference>
<dbReference type="AlphaFoldDB" id="A0A1G9H8I9"/>
<proteinExistence type="inferred from homology"/>
<dbReference type="InterPro" id="IPR036388">
    <property type="entry name" value="WH-like_DNA-bd_sf"/>
</dbReference>
<dbReference type="Gene3D" id="1.10.10.10">
    <property type="entry name" value="Winged helix-like DNA-binding domain superfamily/Winged helix DNA-binding domain"/>
    <property type="match status" value="1"/>
</dbReference>
<evidence type="ECO:0000259" key="6">
    <source>
        <dbReference type="SMART" id="SM00421"/>
    </source>
</evidence>
<reference evidence="8" key="1">
    <citation type="submission" date="2016-10" db="EMBL/GenBank/DDBJ databases">
        <authorList>
            <person name="Varghese N."/>
            <person name="Submissions S."/>
        </authorList>
    </citation>
    <scope>NUCLEOTIDE SEQUENCE [LARGE SCALE GENOMIC DNA]</scope>
    <source>
        <strain evidence="8">CGMCC 1.8895</strain>
    </source>
</reference>
<evidence type="ECO:0000256" key="3">
    <source>
        <dbReference type="ARBA" id="ARBA00023015"/>
    </source>
</evidence>
<dbReference type="InterPro" id="IPR013325">
    <property type="entry name" value="RNA_pol_sigma_r2"/>
</dbReference>
<name>A0A1G9H8I9_9BACL</name>
<dbReference type="InterPro" id="IPR016032">
    <property type="entry name" value="Sig_transdc_resp-reg_C-effctor"/>
</dbReference>
<dbReference type="InterPro" id="IPR007627">
    <property type="entry name" value="RNA_pol_sigma70_r2"/>
</dbReference>
<evidence type="ECO:0000256" key="4">
    <source>
        <dbReference type="ARBA" id="ARBA00023163"/>
    </source>
</evidence>
<comment type="function">
    <text evidence="5">Sigma factors are initiation factors that promote the attachment of RNA polymerase to specific initiation sites and are then released. Sigma-S contributes to the protection against external stress, thus playing a role in cellular fitness and survival.</text>
</comment>
<dbReference type="Proteomes" id="UP000199008">
    <property type="component" value="Unassembled WGS sequence"/>
</dbReference>